<comment type="catalytic activity">
    <reaction evidence="1 10">
        <text>Transfers a segment of a (1-&gt;4)-alpha-D-glucan to a new position in an acceptor, which may be glucose or a (1-&gt;4)-alpha-D-glucan.</text>
        <dbReference type="EC" id="2.4.1.25"/>
    </reaction>
</comment>
<evidence type="ECO:0000313" key="12">
    <source>
        <dbReference type="Proteomes" id="UP000263928"/>
    </source>
</evidence>
<dbReference type="InterPro" id="IPR017853">
    <property type="entry name" value="GH"/>
</dbReference>
<dbReference type="SUPFAM" id="SSF51445">
    <property type="entry name" value="(Trans)glycosidases"/>
    <property type="match status" value="1"/>
</dbReference>
<accession>A0A383S8J7</accession>
<evidence type="ECO:0000256" key="4">
    <source>
        <dbReference type="ARBA" id="ARBA00020295"/>
    </source>
</evidence>
<dbReference type="RefSeq" id="WP_232012394.1">
    <property type="nucleotide sequence ID" value="NZ_LR134442.1"/>
</dbReference>
<dbReference type="PANTHER" id="PTHR32438">
    <property type="entry name" value="4-ALPHA-GLUCANOTRANSFERASE DPE1, CHLOROPLASTIC/AMYLOPLASTIC"/>
    <property type="match status" value="1"/>
</dbReference>
<dbReference type="Pfam" id="PF02446">
    <property type="entry name" value="Glyco_hydro_77"/>
    <property type="match status" value="1"/>
</dbReference>
<evidence type="ECO:0000256" key="7">
    <source>
        <dbReference type="ARBA" id="ARBA00023277"/>
    </source>
</evidence>
<dbReference type="GO" id="GO:0005975">
    <property type="term" value="P:carbohydrate metabolic process"/>
    <property type="evidence" value="ECO:0007669"/>
    <property type="project" value="InterPro"/>
</dbReference>
<name>A0A383S8J7_9ACTN</name>
<protein>
    <recommendedName>
        <fullName evidence="4 10">4-alpha-glucanotransferase</fullName>
        <ecNumber evidence="3 10">2.4.1.25</ecNumber>
    </recommendedName>
    <alternativeName>
        <fullName evidence="8 10">Amylomaltase</fullName>
    </alternativeName>
    <alternativeName>
        <fullName evidence="9 10">Disproportionating enzyme</fullName>
    </alternativeName>
</protein>
<keyword evidence="12" id="KW-1185">Reference proteome</keyword>
<dbReference type="Proteomes" id="UP000263928">
    <property type="component" value="Unassembled WGS sequence"/>
</dbReference>
<comment type="similarity">
    <text evidence="2 10">Belongs to the disproportionating enzyme family.</text>
</comment>
<proteinExistence type="inferred from homology"/>
<dbReference type="InterPro" id="IPR003385">
    <property type="entry name" value="Glyco_hydro_77"/>
</dbReference>
<evidence type="ECO:0000256" key="6">
    <source>
        <dbReference type="ARBA" id="ARBA00022679"/>
    </source>
</evidence>
<reference evidence="12" key="1">
    <citation type="submission" date="2018-08" db="EMBL/GenBank/DDBJ databases">
        <authorList>
            <person name="Hornung B."/>
        </authorList>
    </citation>
    <scope>NUCLEOTIDE SEQUENCE [LARGE SCALE GENOMIC DNA]</scope>
</reference>
<dbReference type="NCBIfam" id="TIGR00217">
    <property type="entry name" value="malQ"/>
    <property type="match status" value="1"/>
</dbReference>
<dbReference type="AlphaFoldDB" id="A0A383S8J7"/>
<keyword evidence="5 10" id="KW-0328">Glycosyltransferase</keyword>
<dbReference type="GO" id="GO:0004134">
    <property type="term" value="F:4-alpha-glucanotransferase activity"/>
    <property type="evidence" value="ECO:0007669"/>
    <property type="project" value="UniProtKB-EC"/>
</dbReference>
<dbReference type="Gene3D" id="3.20.20.80">
    <property type="entry name" value="Glycosidases"/>
    <property type="match status" value="1"/>
</dbReference>
<gene>
    <name evidence="11" type="ORF">PROPAUS_1697</name>
</gene>
<evidence type="ECO:0000256" key="8">
    <source>
        <dbReference type="ARBA" id="ARBA00031423"/>
    </source>
</evidence>
<evidence type="ECO:0000256" key="9">
    <source>
        <dbReference type="ARBA" id="ARBA00031501"/>
    </source>
</evidence>
<keyword evidence="7 10" id="KW-0119">Carbohydrate metabolism</keyword>
<evidence type="ECO:0000256" key="2">
    <source>
        <dbReference type="ARBA" id="ARBA00005684"/>
    </source>
</evidence>
<evidence type="ECO:0000256" key="5">
    <source>
        <dbReference type="ARBA" id="ARBA00022676"/>
    </source>
</evidence>
<sequence length="642" mass="71495">MSWNEIAHAGGHSGQGVDTESIGSCRRRDDLLKRLKPLGVADSYLSAHGTVVEVPTATLELVNDHFREGLPPGIGEPLVCTPGRYHPELFGDLVLEDGYHYRAHGVVDVPGYHVLHTATGQRRFVIAAPERLRTPERCWGWQIQLYSARSRDSWGIGDFRDLGRICRIAHSQHAYCVQVSPVHAIAPVSNPQDSPYSPASRQFLNLLHIAPGHAPGAERVDLSDLSEAGRALNGERLIDRPAVWALKKEALLRIWQVARTEEDIEYVDFCRHRGRALRMFAIWCAIADELDNSNWREWPGELHRPDSPAVLRWAEEHADKVAFYSWCQWIAEAQYAEACTCGVDVVADLAVGFDQGSEDAWVFQDSLCFDFEIGCPPDTYNIEGQRWGLPPFNPQELIRNDFGPFIEMVQEGLRHAKALRIDHVMQLWRLYWVPKDGTAADGVYVDYPVHALLAILRLEAMRAGAWIVGEDMGTVPPGVRESMADIGMLANRSAMRVDTDDFPELGVGTSSTHDQVTIAGLVTGADVEALRRIGKNADWAQIEHTRRSLAADAGIDPDKPCHQVDGQDVHDAILARYRRLSSAPSRVVLAVLDDAAMVRERPNMPGTVGVYPNWCLALPEPVGHTMLSPMTRDLVQLLSENR</sequence>
<keyword evidence="6 10" id="KW-0808">Transferase</keyword>
<dbReference type="EC" id="2.4.1.25" evidence="3 10"/>
<dbReference type="EMBL" id="UNQJ01000012">
    <property type="protein sequence ID" value="SYZ33744.1"/>
    <property type="molecule type" value="Genomic_DNA"/>
</dbReference>
<evidence type="ECO:0000313" key="11">
    <source>
        <dbReference type="EMBL" id="SYZ33744.1"/>
    </source>
</evidence>
<organism evidence="11 12">
    <name type="scientific">Propionibacterium australiense</name>
    <dbReference type="NCBI Taxonomy" id="119981"/>
    <lineage>
        <taxon>Bacteria</taxon>
        <taxon>Bacillati</taxon>
        <taxon>Actinomycetota</taxon>
        <taxon>Actinomycetes</taxon>
        <taxon>Propionibacteriales</taxon>
        <taxon>Propionibacteriaceae</taxon>
        <taxon>Propionibacterium</taxon>
    </lineage>
</organism>
<evidence type="ECO:0000256" key="1">
    <source>
        <dbReference type="ARBA" id="ARBA00000439"/>
    </source>
</evidence>
<dbReference type="PANTHER" id="PTHR32438:SF5">
    <property type="entry name" value="4-ALPHA-GLUCANOTRANSFERASE DPE1, CHLOROPLASTIC_AMYLOPLASTIC"/>
    <property type="match status" value="1"/>
</dbReference>
<evidence type="ECO:0000256" key="3">
    <source>
        <dbReference type="ARBA" id="ARBA00012560"/>
    </source>
</evidence>
<evidence type="ECO:0000256" key="10">
    <source>
        <dbReference type="RuleBase" id="RU361207"/>
    </source>
</evidence>